<dbReference type="Gramene" id="KVH94391">
    <property type="protein sequence ID" value="KVH94391"/>
    <property type="gene ID" value="Ccrd_003542"/>
</dbReference>
<feature type="compositionally biased region" description="Basic residues" evidence="1">
    <location>
        <begin position="100"/>
        <end position="112"/>
    </location>
</feature>
<dbReference type="PANTHER" id="PTHR33356">
    <property type="entry name" value="TIP41-LIKE PROTEIN"/>
    <property type="match status" value="1"/>
</dbReference>
<keyword evidence="3" id="KW-1185">Reference proteome</keyword>
<evidence type="ECO:0000313" key="3">
    <source>
        <dbReference type="Proteomes" id="UP000243975"/>
    </source>
</evidence>
<reference evidence="2 3" key="1">
    <citation type="journal article" date="2016" name="Sci. Rep.">
        <title>The genome sequence of the outbreeding globe artichoke constructed de novo incorporating a phase-aware low-pass sequencing strategy of F1 progeny.</title>
        <authorList>
            <person name="Scaglione D."/>
            <person name="Reyes-Chin-Wo S."/>
            <person name="Acquadro A."/>
            <person name="Froenicke L."/>
            <person name="Portis E."/>
            <person name="Beitel C."/>
            <person name="Tirone M."/>
            <person name="Mauro R."/>
            <person name="Lo Monaco A."/>
            <person name="Mauromicale G."/>
            <person name="Faccioli P."/>
            <person name="Cattivelli L."/>
            <person name="Rieseberg L."/>
            <person name="Michelmore R."/>
            <person name="Lanteri S."/>
        </authorList>
    </citation>
    <scope>NUCLEOTIDE SEQUENCE [LARGE SCALE GENOMIC DNA]</scope>
    <source>
        <strain evidence="2">2C</strain>
    </source>
</reference>
<feature type="region of interest" description="Disordered" evidence="1">
    <location>
        <begin position="93"/>
        <end position="150"/>
    </location>
</feature>
<comment type="caution">
    <text evidence="2">The sequence shown here is derived from an EMBL/GenBank/DDBJ whole genome shotgun (WGS) entry which is preliminary data.</text>
</comment>
<organism evidence="2 3">
    <name type="scientific">Cynara cardunculus var. scolymus</name>
    <name type="common">Globe artichoke</name>
    <name type="synonym">Cynara scolymus</name>
    <dbReference type="NCBI Taxonomy" id="59895"/>
    <lineage>
        <taxon>Eukaryota</taxon>
        <taxon>Viridiplantae</taxon>
        <taxon>Streptophyta</taxon>
        <taxon>Embryophyta</taxon>
        <taxon>Tracheophyta</taxon>
        <taxon>Spermatophyta</taxon>
        <taxon>Magnoliopsida</taxon>
        <taxon>eudicotyledons</taxon>
        <taxon>Gunneridae</taxon>
        <taxon>Pentapetalae</taxon>
        <taxon>asterids</taxon>
        <taxon>campanulids</taxon>
        <taxon>Asterales</taxon>
        <taxon>Asteraceae</taxon>
        <taxon>Carduoideae</taxon>
        <taxon>Cardueae</taxon>
        <taxon>Carduinae</taxon>
        <taxon>Cynara</taxon>
    </lineage>
</organism>
<dbReference type="STRING" id="59895.A0A124SCP1"/>
<proteinExistence type="predicted"/>
<dbReference type="PANTHER" id="PTHR33356:SF13">
    <property type="entry name" value="DUF4005 DOMAIN-CONTAINING PROTEIN"/>
    <property type="match status" value="1"/>
</dbReference>
<evidence type="ECO:0000313" key="2">
    <source>
        <dbReference type="EMBL" id="KVH94391.1"/>
    </source>
</evidence>
<accession>A0A124SCP1</accession>
<gene>
    <name evidence="2" type="ORF">Ccrd_003542</name>
</gene>
<feature type="non-terminal residue" evidence="2">
    <location>
        <position position="246"/>
    </location>
</feature>
<evidence type="ECO:0000256" key="1">
    <source>
        <dbReference type="SAM" id="MobiDB-lite"/>
    </source>
</evidence>
<dbReference type="AlphaFoldDB" id="A0A124SCP1"/>
<dbReference type="Proteomes" id="UP000243975">
    <property type="component" value="Unassembled WGS sequence"/>
</dbReference>
<dbReference type="EMBL" id="LEKV01004554">
    <property type="protein sequence ID" value="KVH94391.1"/>
    <property type="molecule type" value="Genomic_DNA"/>
</dbReference>
<dbReference type="OMA" id="VETCANY"/>
<protein>
    <submittedName>
        <fullName evidence="2">Uncharacterized protein</fullName>
    </submittedName>
</protein>
<sequence length="246" mass="27907">VLLSSVADLEHPSNNCIPLLHFHHPAFTINHRPPLPFTSLSPFFSHTVAVLQIETMIIEEHKAVDVEDDNDNEGLSWLPICILNDVNRRYEEREDDLRFSSKRRSYDKRRYRPAPPPLPDRKSSAAGRSPLLPSQPHSKPRYPMAGGPGMQAIFLQSGRRSSGTGVFLPHVTTEKDGEITKKPVFAPILLPARVVQVLNLNVHALSAQKKPRDIYIDTKHDGFKNKKINKTSNENSKIFLPKEWPY</sequence>
<name>A0A124SCP1_CYNCS</name>